<gene>
    <name evidence="1" type="ORF">FH972_014203</name>
</gene>
<proteinExistence type="predicted"/>
<dbReference type="EMBL" id="CM017326">
    <property type="protein sequence ID" value="KAE8075488.1"/>
    <property type="molecule type" value="Genomic_DNA"/>
</dbReference>
<evidence type="ECO:0000313" key="1">
    <source>
        <dbReference type="EMBL" id="KAE8075488.1"/>
    </source>
</evidence>
<dbReference type="Proteomes" id="UP000327013">
    <property type="component" value="Chromosome 6"/>
</dbReference>
<dbReference type="AlphaFoldDB" id="A0A5N6RBP7"/>
<sequence length="123" mass="13938">MYVLLKKWEAPANLEPGPVGGLSDEQREDCNRVFLEMFLDSVSCLQGPDPNIPMENSLTLPQWWLLEWLRDQVKHDEANLAYLTGVEEEACQLNKVAIPPGAVEGFEFMQSEQMQVVIKAFGK</sequence>
<evidence type="ECO:0000313" key="2">
    <source>
        <dbReference type="Proteomes" id="UP000327013"/>
    </source>
</evidence>
<organism evidence="1 2">
    <name type="scientific">Carpinus fangiana</name>
    <dbReference type="NCBI Taxonomy" id="176857"/>
    <lineage>
        <taxon>Eukaryota</taxon>
        <taxon>Viridiplantae</taxon>
        <taxon>Streptophyta</taxon>
        <taxon>Embryophyta</taxon>
        <taxon>Tracheophyta</taxon>
        <taxon>Spermatophyta</taxon>
        <taxon>Magnoliopsida</taxon>
        <taxon>eudicotyledons</taxon>
        <taxon>Gunneridae</taxon>
        <taxon>Pentapetalae</taxon>
        <taxon>rosids</taxon>
        <taxon>fabids</taxon>
        <taxon>Fagales</taxon>
        <taxon>Betulaceae</taxon>
        <taxon>Carpinus</taxon>
    </lineage>
</organism>
<name>A0A5N6RBP7_9ROSI</name>
<accession>A0A5N6RBP7</accession>
<reference evidence="1 2" key="1">
    <citation type="submission" date="2019-06" db="EMBL/GenBank/DDBJ databases">
        <title>A chromosomal-level reference genome of Carpinus fangiana (Coryloideae, Betulaceae).</title>
        <authorList>
            <person name="Yang X."/>
            <person name="Wang Z."/>
            <person name="Zhang L."/>
            <person name="Hao G."/>
            <person name="Liu J."/>
            <person name="Yang Y."/>
        </authorList>
    </citation>
    <scope>NUCLEOTIDE SEQUENCE [LARGE SCALE GENOMIC DNA]</scope>
    <source>
        <strain evidence="1">Cfa_2016G</strain>
        <tissue evidence="1">Leaf</tissue>
    </source>
</reference>
<protein>
    <submittedName>
        <fullName evidence="1">Uncharacterized protein</fullName>
    </submittedName>
</protein>
<keyword evidence="2" id="KW-1185">Reference proteome</keyword>